<dbReference type="STRING" id="329885.A0A4U0U245"/>
<feature type="region of interest" description="Disordered" evidence="1">
    <location>
        <begin position="227"/>
        <end position="267"/>
    </location>
</feature>
<dbReference type="EMBL" id="NAJP01000113">
    <property type="protein sequence ID" value="TKA29041.1"/>
    <property type="molecule type" value="Genomic_DNA"/>
</dbReference>
<dbReference type="OrthoDB" id="376826at2759"/>
<sequence length="267" mass="29818">MSTNGASNNSQSSSKFLNHVTSYPVVNSSIETFKSNPYGKQALEIADSTYQRFGKPVEPYLEGPYSYAKPYVAKADELADSGLQRVDGRFPIMKEDTDKVLETSRDYVFWPVNYLYGTYNGELAPLFCQSRVLTNANPNSAGLITLVKAVLSTELRIAADLFQFVANFFGPHYEEQKKKGADYMRQGQETAQHYREAGKSTLLDYQQMGQQKAGEYADQGREMVEQVRGQAADGVEQAKGSAWEGKEQVKGQAQQGREELRQRSGVK</sequence>
<evidence type="ECO:0000313" key="2">
    <source>
        <dbReference type="EMBL" id="TKA29041.1"/>
    </source>
</evidence>
<organism evidence="2 3">
    <name type="scientific">Friedmanniomyces endolithicus</name>
    <dbReference type="NCBI Taxonomy" id="329885"/>
    <lineage>
        <taxon>Eukaryota</taxon>
        <taxon>Fungi</taxon>
        <taxon>Dikarya</taxon>
        <taxon>Ascomycota</taxon>
        <taxon>Pezizomycotina</taxon>
        <taxon>Dothideomycetes</taxon>
        <taxon>Dothideomycetidae</taxon>
        <taxon>Mycosphaerellales</taxon>
        <taxon>Teratosphaeriaceae</taxon>
        <taxon>Friedmanniomyces</taxon>
    </lineage>
</organism>
<reference evidence="2 3" key="1">
    <citation type="submission" date="2017-03" db="EMBL/GenBank/DDBJ databases">
        <title>Genomes of endolithic fungi from Antarctica.</title>
        <authorList>
            <person name="Coleine C."/>
            <person name="Masonjones S."/>
            <person name="Stajich J.E."/>
        </authorList>
    </citation>
    <scope>NUCLEOTIDE SEQUENCE [LARGE SCALE GENOMIC DNA]</scope>
    <source>
        <strain evidence="2 3">CCFEE 5311</strain>
    </source>
</reference>
<accession>A0A4U0U245</accession>
<dbReference type="AlphaFoldDB" id="A0A4U0U245"/>
<comment type="caution">
    <text evidence="2">The sequence shown here is derived from an EMBL/GenBank/DDBJ whole genome shotgun (WGS) entry which is preliminary data.</text>
</comment>
<evidence type="ECO:0000256" key="1">
    <source>
        <dbReference type="SAM" id="MobiDB-lite"/>
    </source>
</evidence>
<protein>
    <submittedName>
        <fullName evidence="2">Uncharacterized protein</fullName>
    </submittedName>
</protein>
<dbReference type="Pfam" id="PF17316">
    <property type="entry name" value="Perilipin_2"/>
    <property type="match status" value="1"/>
</dbReference>
<gene>
    <name evidence="2" type="ORF">B0A54_16324</name>
</gene>
<evidence type="ECO:0000313" key="3">
    <source>
        <dbReference type="Proteomes" id="UP000310066"/>
    </source>
</evidence>
<feature type="compositionally biased region" description="Basic and acidic residues" evidence="1">
    <location>
        <begin position="256"/>
        <end position="267"/>
    </location>
</feature>
<proteinExistence type="predicted"/>
<name>A0A4U0U245_9PEZI</name>
<dbReference type="Proteomes" id="UP000310066">
    <property type="component" value="Unassembled WGS sequence"/>
</dbReference>